<dbReference type="NCBIfam" id="TIGR03891">
    <property type="entry name" value="thiopep_ocin"/>
    <property type="match status" value="1"/>
</dbReference>
<dbReference type="EMBL" id="CP025096">
    <property type="protein sequence ID" value="AUD07621.1"/>
    <property type="molecule type" value="Genomic_DNA"/>
</dbReference>
<dbReference type="InterPro" id="IPR023809">
    <property type="entry name" value="Thiopep_bacteriocin_synth_dom"/>
</dbReference>
<protein>
    <submittedName>
        <fullName evidence="3">Lantibiotic dehydratase</fullName>
    </submittedName>
</protein>
<evidence type="ECO:0000313" key="3">
    <source>
        <dbReference type="EMBL" id="AUD07621.1"/>
    </source>
</evidence>
<feature type="domain" description="Lantibiotic dehydratase N-terminal" evidence="1">
    <location>
        <begin position="42"/>
        <end position="684"/>
    </location>
</feature>
<dbReference type="KEGG" id="spir:CWM47_36570"/>
<dbReference type="Pfam" id="PF04738">
    <property type="entry name" value="Lant_dehydr_N"/>
    <property type="match status" value="1"/>
</dbReference>
<evidence type="ECO:0000259" key="1">
    <source>
        <dbReference type="Pfam" id="PF04738"/>
    </source>
</evidence>
<organism evidence="3 4">
    <name type="scientific">Spirosoma pollinicola</name>
    <dbReference type="NCBI Taxonomy" id="2057025"/>
    <lineage>
        <taxon>Bacteria</taxon>
        <taxon>Pseudomonadati</taxon>
        <taxon>Bacteroidota</taxon>
        <taxon>Cytophagia</taxon>
        <taxon>Cytophagales</taxon>
        <taxon>Cytophagaceae</taxon>
        <taxon>Spirosoma</taxon>
    </lineage>
</organism>
<proteinExistence type="predicted"/>
<name>A0A2K8ZCM0_9BACT</name>
<dbReference type="OrthoDB" id="1273722at2"/>
<dbReference type="Proteomes" id="UP000232883">
    <property type="component" value="Chromosome"/>
</dbReference>
<sequence length="1030" mass="119881">MIQPYSFFILRRPTYSIQFLHQLYNQLDTQPLEAVLRVWYSDPFAQQAIYVASQPLYERCQRWLANEPVSEQKKLMATLYKYLIRMCTRCTPYGLFAGCAVGTIGDKTILRPVSQVQHPYARPSMESLILLKEHLVDRVSVRNAIRVYPNSTLYPVGDTLRYVEQQREDQQRQYFVSSVTVDDYLTALLAEAQNGVTIQELADLLVRYGAEADDAQEYLQQLLDSQLLIHEIEPTGTGISYLSNLLSQLSELPSMNEFVTSMRQLQPAPHLSPDPITLYTATREFFQKQDIPLAGTDPVQVDTFYPDDTYQVSKQVIRTLQKQFEALLVLNQSYQSPDFAEFKRRFYDRYEHEEISLAYALDQECGVGYGGQSTLGVGYAPLIDSLSLPGAETDQTPPDWNWWQTFVLSKFANALRENRPEIELTDADLNHIRQHAQPNPLPSSFYLFGTLLATDEAALDRGDFRFNLLSSQGPSAINLMTRFCDGNPILSEQVRECAFDEEEYHPDVILAEIVHFPESRTGNILTRPSLYSYEIPYMGRSSVPASHQIPLTDLFISIHDEKLVLRSKRLNKRVIPRLSNAHNFQHGLPIYRFLCDLQYQDSYLNVRWNWGQLNQQTYLPRVRYRNMILSRATWLLKRDELPMNRTADWPALLAAKGIPTQFVITVADNELLINTQVTESLHLLEQDLRKNLTIRITEFLSVAEQCPLQQDEHRFTHELILPFRNMSAPVMKPLVSQERERPQRRFSVGSEWLYLKIYTGEKVADTLLVHDIYPIVQQLLSTQIINQFHFVRYKDIDPHLRLRFRGNPHVEFYHYVIRAIERSLHVHIQRGEVHKIQTDTYQRELERYGLEQIDLCENLFYHDSVSTLQFLAQTGDIFDENLRFGFAIHKIDAILNSMTRTSEQRLKLMNEMKERFFDEFKGDSILRQQLNEQYRSYRTLLEHALNRPFPLLNGQENWTDQQAALLRQLSDQTPDDVQLYSIAGSLIHMVVNRLFPSKQRAYELVLYHCLAKYYDSVRARQQTSNEKSTA</sequence>
<accession>A0A2K8ZCM0</accession>
<evidence type="ECO:0000313" key="4">
    <source>
        <dbReference type="Proteomes" id="UP000232883"/>
    </source>
</evidence>
<reference evidence="3 4" key="1">
    <citation type="submission" date="2017-11" db="EMBL/GenBank/DDBJ databases">
        <title>Taxonomic description and genome sequences of Spirosoma HA7 sp. nov., isolated from pollen microhabitat of Corylus avellana.</title>
        <authorList>
            <person name="Ambika Manirajan B."/>
            <person name="Suarez C."/>
            <person name="Ratering S."/>
            <person name="Geissler-Plaum R."/>
            <person name="Cardinale M."/>
            <person name="Sylvia S."/>
        </authorList>
    </citation>
    <scope>NUCLEOTIDE SEQUENCE [LARGE SCALE GENOMIC DNA]</scope>
    <source>
        <strain evidence="3 4">HA7</strain>
    </source>
</reference>
<feature type="domain" description="Thiopeptide-type bacteriocin biosynthesis" evidence="2">
    <location>
        <begin position="752"/>
        <end position="1014"/>
    </location>
</feature>
<dbReference type="AlphaFoldDB" id="A0A2K8ZCM0"/>
<dbReference type="Pfam" id="PF14028">
    <property type="entry name" value="Lant_dehydr_C"/>
    <property type="match status" value="1"/>
</dbReference>
<dbReference type="RefSeq" id="WP_100994186.1">
    <property type="nucleotide sequence ID" value="NZ_CP025096.1"/>
</dbReference>
<gene>
    <name evidence="3" type="ORF">CWM47_36570</name>
</gene>
<dbReference type="InterPro" id="IPR006827">
    <property type="entry name" value="Lant_deHydtase_N"/>
</dbReference>
<evidence type="ECO:0000259" key="2">
    <source>
        <dbReference type="Pfam" id="PF14028"/>
    </source>
</evidence>
<keyword evidence="4" id="KW-1185">Reference proteome</keyword>